<evidence type="ECO:0000256" key="7">
    <source>
        <dbReference type="SAM" id="Phobius"/>
    </source>
</evidence>
<feature type="domain" description="Prepilin type IV endopeptidase peptidase" evidence="8">
    <location>
        <begin position="54"/>
        <end position="181"/>
    </location>
</feature>
<dbReference type="GO" id="GO:0005886">
    <property type="term" value="C:plasma membrane"/>
    <property type="evidence" value="ECO:0007669"/>
    <property type="project" value="UniProtKB-SubCell"/>
</dbReference>
<dbReference type="EC" id="3.4.23.43" evidence="10"/>
<evidence type="ECO:0000256" key="4">
    <source>
        <dbReference type="ARBA" id="ARBA00022989"/>
    </source>
</evidence>
<dbReference type="PANTHER" id="PTHR36506">
    <property type="entry name" value="PREFLAGELLIN PEPTIDASE"/>
    <property type="match status" value="1"/>
</dbReference>
<evidence type="ECO:0000313" key="10">
    <source>
        <dbReference type="EMBL" id="MCU4741197.1"/>
    </source>
</evidence>
<keyword evidence="3 7" id="KW-0812">Transmembrane</keyword>
<dbReference type="Pfam" id="PF01478">
    <property type="entry name" value="Peptidase_A24"/>
    <property type="match status" value="1"/>
</dbReference>
<dbReference type="Proteomes" id="UP001321018">
    <property type="component" value="Unassembled WGS sequence"/>
</dbReference>
<keyword evidence="4 7" id="KW-1133">Transmembrane helix</keyword>
<protein>
    <submittedName>
        <fullName evidence="10">Prepilin peptidase</fullName>
        <ecNumber evidence="10">3.4.23.43</ecNumber>
    </submittedName>
</protein>
<accession>A0AAP2YY52</accession>
<evidence type="ECO:0000256" key="1">
    <source>
        <dbReference type="ARBA" id="ARBA00004651"/>
    </source>
</evidence>
<reference evidence="10" key="1">
    <citation type="submission" date="2022-09" db="EMBL/GenBank/DDBJ databases">
        <title>Enrichment on poylsaccharides allowed isolation of novel metabolic and taxonomic groups of Haloarchaea.</title>
        <authorList>
            <person name="Sorokin D.Y."/>
            <person name="Elcheninov A.G."/>
            <person name="Khizhniak T.V."/>
            <person name="Kolganova T.V."/>
            <person name="Kublanov I.V."/>
        </authorList>
    </citation>
    <scope>NUCLEOTIDE SEQUENCE</scope>
    <source>
        <strain evidence="10">AArc-xg1-1</strain>
    </source>
</reference>
<dbReference type="EMBL" id="JAOPKA010000003">
    <property type="protein sequence ID" value="MCU4741197.1"/>
    <property type="molecule type" value="Genomic_DNA"/>
</dbReference>
<dbReference type="InterPro" id="IPR000045">
    <property type="entry name" value="Prepilin_IV_endopep_pep"/>
</dbReference>
<dbReference type="Gene3D" id="1.20.120.1220">
    <property type="match status" value="1"/>
</dbReference>
<feature type="transmembrane region" description="Helical" evidence="7">
    <location>
        <begin position="107"/>
        <end position="126"/>
    </location>
</feature>
<feature type="transmembrane region" description="Helical" evidence="7">
    <location>
        <begin position="76"/>
        <end position="95"/>
    </location>
</feature>
<comment type="caution">
    <text evidence="10">The sequence shown here is derived from an EMBL/GenBank/DDBJ whole genome shotgun (WGS) entry which is preliminary data.</text>
</comment>
<keyword evidence="5 7" id="KW-0472">Membrane</keyword>
<feature type="transmembrane region" description="Helical" evidence="7">
    <location>
        <begin position="166"/>
        <end position="190"/>
    </location>
</feature>
<dbReference type="AlphaFoldDB" id="A0AAP2YY52"/>
<dbReference type="RefSeq" id="WP_338003026.1">
    <property type="nucleotide sequence ID" value="NZ_JAOPKA010000003.1"/>
</dbReference>
<dbReference type="InterPro" id="IPR052218">
    <property type="entry name" value="Preflagellin_Peptidase"/>
</dbReference>
<name>A0AAP2YY52_9EURY</name>
<proteinExistence type="predicted"/>
<evidence type="ECO:0000256" key="3">
    <source>
        <dbReference type="ARBA" id="ARBA00022692"/>
    </source>
</evidence>
<organism evidence="10 11">
    <name type="scientific">Natronoglomus mannanivorans</name>
    <dbReference type="NCBI Taxonomy" id="2979990"/>
    <lineage>
        <taxon>Archaea</taxon>
        <taxon>Methanobacteriati</taxon>
        <taxon>Methanobacteriota</taxon>
        <taxon>Stenosarchaea group</taxon>
        <taxon>Halobacteria</taxon>
        <taxon>Halobacteriales</taxon>
        <taxon>Natrialbaceae</taxon>
        <taxon>Natronoglomus</taxon>
    </lineage>
</organism>
<evidence type="ECO:0000256" key="6">
    <source>
        <dbReference type="SAM" id="MobiDB-lite"/>
    </source>
</evidence>
<evidence type="ECO:0000256" key="5">
    <source>
        <dbReference type="ARBA" id="ARBA00023136"/>
    </source>
</evidence>
<feature type="transmembrane region" description="Helical" evidence="7">
    <location>
        <begin position="138"/>
        <end position="160"/>
    </location>
</feature>
<sequence length="397" mass="42043">MTLSISLWIWIPISLLASLSSPISSVFAVVASVLSLTLTLTFLSTTGPDLLRLVAVPVFAWAAVRDIKTRRVSSQLWIPLTGLGAVLLGWDAWIARNAGGIDWAYEFLLPVGISLGLVVPIAYLFWWFGGFGGADAKALMVLALLFPVFPAYTVGSWTIPLETTEIGAFSFTILTNAVLVAVVIPIVLAVRNGLAGRIAPVMFVGWPIGWDRVPETHGRLLQTPDGLTQGGLDLDALRMYLRWRGLSLAAVREHPDRYRNPATLPADPNPPTDGAVAADGTLSDGGETLEYAEGEAVGDIDGDGDDDVDAATDAAIGTATTAPDATELEDPWGAAAFLEDIEGTAYGTSASQLREGLEVLSAEETVWISPGTPFLVPVFVGLVIALVYGDLLLGALF</sequence>
<evidence type="ECO:0000259" key="9">
    <source>
        <dbReference type="Pfam" id="PF06847"/>
    </source>
</evidence>
<dbReference type="InterPro" id="IPR009655">
    <property type="entry name" value="Preflagellin_peptidase_C"/>
</dbReference>
<evidence type="ECO:0000313" key="11">
    <source>
        <dbReference type="Proteomes" id="UP001321018"/>
    </source>
</evidence>
<comment type="subcellular location">
    <subcellularLocation>
        <location evidence="1">Cell membrane</location>
        <topology evidence="1">Multi-pass membrane protein</topology>
    </subcellularLocation>
</comment>
<dbReference type="Pfam" id="PF06847">
    <property type="entry name" value="Arc_PepC_II"/>
    <property type="match status" value="1"/>
</dbReference>
<keyword evidence="10" id="KW-0378">Hydrolase</keyword>
<feature type="domain" description="Preflagellin peptidase C-terminal" evidence="9">
    <location>
        <begin position="358"/>
        <end position="391"/>
    </location>
</feature>
<dbReference type="GO" id="GO:0004190">
    <property type="term" value="F:aspartic-type endopeptidase activity"/>
    <property type="evidence" value="ECO:0007669"/>
    <property type="project" value="UniProtKB-EC"/>
</dbReference>
<feature type="transmembrane region" description="Helical" evidence="7">
    <location>
        <begin position="38"/>
        <end position="64"/>
    </location>
</feature>
<evidence type="ECO:0000256" key="2">
    <source>
        <dbReference type="ARBA" id="ARBA00022475"/>
    </source>
</evidence>
<dbReference type="PANTHER" id="PTHR36506:SF1">
    <property type="entry name" value="PREFLAGELLIN PEPTIDASE"/>
    <property type="match status" value="1"/>
</dbReference>
<feature type="transmembrane region" description="Helical" evidence="7">
    <location>
        <begin position="374"/>
        <end position="396"/>
    </location>
</feature>
<feature type="region of interest" description="Disordered" evidence="6">
    <location>
        <begin position="258"/>
        <end position="284"/>
    </location>
</feature>
<gene>
    <name evidence="10" type="ORF">OB960_07265</name>
</gene>
<keyword evidence="2" id="KW-1003">Cell membrane</keyword>
<evidence type="ECO:0000259" key="8">
    <source>
        <dbReference type="Pfam" id="PF01478"/>
    </source>
</evidence>